<dbReference type="Pfam" id="PF08808">
    <property type="entry name" value="RES"/>
    <property type="match status" value="1"/>
</dbReference>
<accession>A0A917IAY2</accession>
<organism evidence="2 3">
    <name type="scientific">Alsobacter metallidurans</name>
    <dbReference type="NCBI Taxonomy" id="340221"/>
    <lineage>
        <taxon>Bacteria</taxon>
        <taxon>Pseudomonadati</taxon>
        <taxon>Pseudomonadota</taxon>
        <taxon>Alphaproteobacteria</taxon>
        <taxon>Hyphomicrobiales</taxon>
        <taxon>Alsobacteraceae</taxon>
        <taxon>Alsobacter</taxon>
    </lineage>
</organism>
<keyword evidence="3" id="KW-1185">Reference proteome</keyword>
<reference evidence="2" key="2">
    <citation type="submission" date="2020-09" db="EMBL/GenBank/DDBJ databases">
        <authorList>
            <person name="Sun Q."/>
            <person name="Zhou Y."/>
        </authorList>
    </citation>
    <scope>NUCLEOTIDE SEQUENCE</scope>
    <source>
        <strain evidence="2">CGMCC 1.12214</strain>
    </source>
</reference>
<dbReference type="AlphaFoldDB" id="A0A917IAY2"/>
<protein>
    <recommendedName>
        <fullName evidence="1">RES domain-containing protein</fullName>
    </recommendedName>
</protein>
<dbReference type="EMBL" id="BMES01000002">
    <property type="protein sequence ID" value="GGH27649.1"/>
    <property type="molecule type" value="Genomic_DNA"/>
</dbReference>
<evidence type="ECO:0000259" key="1">
    <source>
        <dbReference type="SMART" id="SM00953"/>
    </source>
</evidence>
<dbReference type="Proteomes" id="UP000603912">
    <property type="component" value="Unassembled WGS sequence"/>
</dbReference>
<reference evidence="2" key="1">
    <citation type="journal article" date="2014" name="Int. J. Syst. Evol. Microbiol.">
        <title>Complete genome sequence of Corynebacterium casei LMG S-19264T (=DSM 44701T), isolated from a smear-ripened cheese.</title>
        <authorList>
            <consortium name="US DOE Joint Genome Institute (JGI-PGF)"/>
            <person name="Walter F."/>
            <person name="Albersmeier A."/>
            <person name="Kalinowski J."/>
            <person name="Ruckert C."/>
        </authorList>
    </citation>
    <scope>NUCLEOTIDE SEQUENCE</scope>
    <source>
        <strain evidence="2">CGMCC 1.12214</strain>
    </source>
</reference>
<dbReference type="SMART" id="SM00953">
    <property type="entry name" value="RES"/>
    <property type="match status" value="1"/>
</dbReference>
<name>A0A917IAY2_9HYPH</name>
<feature type="domain" description="RES" evidence="1">
    <location>
        <begin position="36"/>
        <end position="172"/>
    </location>
</feature>
<dbReference type="InterPro" id="IPR014914">
    <property type="entry name" value="RES_dom"/>
</dbReference>
<comment type="caution">
    <text evidence="2">The sequence shown here is derived from an EMBL/GenBank/DDBJ whole genome shotgun (WGS) entry which is preliminary data.</text>
</comment>
<proteinExistence type="predicted"/>
<sequence>MATSAPALPAECLIVRLPAGTRVTRVHWSTNEPVWFGPGPGNLPGNRFDAPDGEFGTLYAAQELTGAFAETVLRRAARIVAWPSVRRRSWSTLELQRDVDVAQLHGGGLAWHGVTSDICSGDDYGPPQLLSLAFYSRNLDGIAYRSRHNNDEICYALYDRVTPAELKLVQTSAFAEYPAVADDLLNKVGAVWDPQLPLPDIDQLP</sequence>
<dbReference type="RefSeq" id="WP_188519097.1">
    <property type="nucleotide sequence ID" value="NZ_BMES01000002.1"/>
</dbReference>
<evidence type="ECO:0000313" key="2">
    <source>
        <dbReference type="EMBL" id="GGH27649.1"/>
    </source>
</evidence>
<evidence type="ECO:0000313" key="3">
    <source>
        <dbReference type="Proteomes" id="UP000603912"/>
    </source>
</evidence>
<gene>
    <name evidence="2" type="ORF">GCM10007036_36320</name>
</gene>